<comment type="cofactor">
    <cofactor evidence="1">
        <name>Mg(2+)</name>
        <dbReference type="ChEBI" id="CHEBI:18420"/>
    </cofactor>
</comment>
<evidence type="ECO:0000256" key="5">
    <source>
        <dbReference type="RuleBase" id="RU003476"/>
    </source>
</evidence>
<evidence type="ECO:0000256" key="4">
    <source>
        <dbReference type="ARBA" id="ARBA00022842"/>
    </source>
</evidence>
<dbReference type="InterPro" id="IPR020084">
    <property type="entry name" value="NUDIX_hydrolase_CS"/>
</dbReference>
<keyword evidence="8" id="KW-1185">Reference proteome</keyword>
<dbReference type="Gene3D" id="3.90.79.10">
    <property type="entry name" value="Nucleoside Triphosphate Pyrophosphohydrolase"/>
    <property type="match status" value="1"/>
</dbReference>
<name>A0ABW3EMF2_9ACTN</name>
<dbReference type="PROSITE" id="PS00893">
    <property type="entry name" value="NUDIX_BOX"/>
    <property type="match status" value="1"/>
</dbReference>
<proteinExistence type="inferred from homology"/>
<dbReference type="RefSeq" id="WP_378298749.1">
    <property type="nucleotide sequence ID" value="NZ_JBHTJA010000022.1"/>
</dbReference>
<dbReference type="PANTHER" id="PTHR43046:SF12">
    <property type="entry name" value="GDP-MANNOSE MANNOSYL HYDROLASE"/>
    <property type="match status" value="1"/>
</dbReference>
<keyword evidence="3 5" id="KW-0378">Hydrolase</keyword>
<evidence type="ECO:0000256" key="1">
    <source>
        <dbReference type="ARBA" id="ARBA00001946"/>
    </source>
</evidence>
<keyword evidence="4" id="KW-0460">Magnesium</keyword>
<dbReference type="Proteomes" id="UP001596972">
    <property type="component" value="Unassembled WGS sequence"/>
</dbReference>
<dbReference type="PRINTS" id="PR00502">
    <property type="entry name" value="NUDIXFAMILY"/>
</dbReference>
<dbReference type="InterPro" id="IPR000086">
    <property type="entry name" value="NUDIX_hydrolase_dom"/>
</dbReference>
<comment type="similarity">
    <text evidence="2 5">Belongs to the Nudix hydrolase family.</text>
</comment>
<comment type="caution">
    <text evidence="7">The sequence shown here is derived from an EMBL/GenBank/DDBJ whole genome shotgun (WGS) entry which is preliminary data.</text>
</comment>
<gene>
    <name evidence="7" type="ORF">ACFQ11_14130</name>
</gene>
<reference evidence="8" key="1">
    <citation type="journal article" date="2019" name="Int. J. Syst. Evol. Microbiol.">
        <title>The Global Catalogue of Microorganisms (GCM) 10K type strain sequencing project: providing services to taxonomists for standard genome sequencing and annotation.</title>
        <authorList>
            <consortium name="The Broad Institute Genomics Platform"/>
            <consortium name="The Broad Institute Genome Sequencing Center for Infectious Disease"/>
            <person name="Wu L."/>
            <person name="Ma J."/>
        </authorList>
    </citation>
    <scope>NUCLEOTIDE SEQUENCE [LARGE SCALE GENOMIC DNA]</scope>
    <source>
        <strain evidence="8">JCM 31202</strain>
    </source>
</reference>
<accession>A0ABW3EMF2</accession>
<dbReference type="InterPro" id="IPR020476">
    <property type="entry name" value="Nudix_hydrolase"/>
</dbReference>
<dbReference type="InterPro" id="IPR015797">
    <property type="entry name" value="NUDIX_hydrolase-like_dom_sf"/>
</dbReference>
<protein>
    <submittedName>
        <fullName evidence="7">NUDIX domain-containing protein</fullName>
    </submittedName>
</protein>
<dbReference type="EMBL" id="JBHTJA010000022">
    <property type="protein sequence ID" value="MFD0901534.1"/>
    <property type="molecule type" value="Genomic_DNA"/>
</dbReference>
<evidence type="ECO:0000256" key="2">
    <source>
        <dbReference type="ARBA" id="ARBA00005582"/>
    </source>
</evidence>
<evidence type="ECO:0000313" key="7">
    <source>
        <dbReference type="EMBL" id="MFD0901534.1"/>
    </source>
</evidence>
<feature type="domain" description="Nudix hydrolase" evidence="6">
    <location>
        <begin position="15"/>
        <end position="143"/>
    </location>
</feature>
<organism evidence="7 8">
    <name type="scientific">Actinomadura sediminis</name>
    <dbReference type="NCBI Taxonomy" id="1038904"/>
    <lineage>
        <taxon>Bacteria</taxon>
        <taxon>Bacillati</taxon>
        <taxon>Actinomycetota</taxon>
        <taxon>Actinomycetes</taxon>
        <taxon>Streptosporangiales</taxon>
        <taxon>Thermomonosporaceae</taxon>
        <taxon>Actinomadura</taxon>
    </lineage>
</organism>
<sequence>MPYLSPREWYATLPTAHVSAGALLTDDRDRVLLVKPNYRPYWHVPGGTMEPGEAPHQVVVREIAEELGLRIGAGRLLVVDVVPPNPDMDRPMLHFTFDGGTVADPSAIRLAEDELDAFGFFTWEEAEARLSPALAPRVPAARRARERRETIYLPVDS</sequence>
<evidence type="ECO:0000313" key="8">
    <source>
        <dbReference type="Proteomes" id="UP001596972"/>
    </source>
</evidence>
<dbReference type="PANTHER" id="PTHR43046">
    <property type="entry name" value="GDP-MANNOSE MANNOSYL HYDROLASE"/>
    <property type="match status" value="1"/>
</dbReference>
<dbReference type="SUPFAM" id="SSF55811">
    <property type="entry name" value="Nudix"/>
    <property type="match status" value="1"/>
</dbReference>
<dbReference type="Pfam" id="PF00293">
    <property type="entry name" value="NUDIX"/>
    <property type="match status" value="1"/>
</dbReference>
<dbReference type="CDD" id="cd18876">
    <property type="entry name" value="NUDIX_Hydrolase"/>
    <property type="match status" value="1"/>
</dbReference>
<evidence type="ECO:0000259" key="6">
    <source>
        <dbReference type="PROSITE" id="PS51462"/>
    </source>
</evidence>
<evidence type="ECO:0000256" key="3">
    <source>
        <dbReference type="ARBA" id="ARBA00022801"/>
    </source>
</evidence>
<dbReference type="PROSITE" id="PS51462">
    <property type="entry name" value="NUDIX"/>
    <property type="match status" value="1"/>
</dbReference>